<dbReference type="GO" id="GO:0140662">
    <property type="term" value="F:ATP-dependent protein folding chaperone"/>
    <property type="evidence" value="ECO:0007669"/>
    <property type="project" value="InterPro"/>
</dbReference>
<accession>A0A8J5F0C3</accession>
<evidence type="ECO:0000313" key="3">
    <source>
        <dbReference type="EMBL" id="KAG6478970.1"/>
    </source>
</evidence>
<dbReference type="GO" id="GO:0005524">
    <property type="term" value="F:ATP binding"/>
    <property type="evidence" value="ECO:0007669"/>
    <property type="project" value="UniProtKB-KW"/>
</dbReference>
<dbReference type="InterPro" id="IPR013126">
    <property type="entry name" value="Hsp_70_fam"/>
</dbReference>
<dbReference type="Gene3D" id="3.30.420.40">
    <property type="match status" value="1"/>
</dbReference>
<dbReference type="PANTHER" id="PTHR48451">
    <property type="entry name" value="DUF4218 DOMAIN-CONTAINING PROTEIN"/>
    <property type="match status" value="1"/>
</dbReference>
<evidence type="ECO:0000313" key="4">
    <source>
        <dbReference type="Proteomes" id="UP000734854"/>
    </source>
</evidence>
<dbReference type="EMBL" id="JACMSC010000017">
    <property type="protein sequence ID" value="KAG6478970.1"/>
    <property type="molecule type" value="Genomic_DNA"/>
</dbReference>
<proteinExistence type="predicted"/>
<dbReference type="AlphaFoldDB" id="A0A8J5F0C3"/>
<evidence type="ECO:0000256" key="1">
    <source>
        <dbReference type="ARBA" id="ARBA00022741"/>
    </source>
</evidence>
<dbReference type="PANTHER" id="PTHR48451:SF1">
    <property type="entry name" value="DUF4218 DOMAIN-CONTAINING PROTEIN"/>
    <property type="match status" value="1"/>
</dbReference>
<protein>
    <recommendedName>
        <fullName evidence="5">DUF4216 domain-containing protein</fullName>
    </recommendedName>
</protein>
<organism evidence="3 4">
    <name type="scientific">Zingiber officinale</name>
    <name type="common">Ginger</name>
    <name type="synonym">Amomum zingiber</name>
    <dbReference type="NCBI Taxonomy" id="94328"/>
    <lineage>
        <taxon>Eukaryota</taxon>
        <taxon>Viridiplantae</taxon>
        <taxon>Streptophyta</taxon>
        <taxon>Embryophyta</taxon>
        <taxon>Tracheophyta</taxon>
        <taxon>Spermatophyta</taxon>
        <taxon>Magnoliopsida</taxon>
        <taxon>Liliopsida</taxon>
        <taxon>Zingiberales</taxon>
        <taxon>Zingiberaceae</taxon>
        <taxon>Zingiber</taxon>
    </lineage>
</organism>
<keyword evidence="4" id="KW-1185">Reference proteome</keyword>
<dbReference type="Pfam" id="PF00012">
    <property type="entry name" value="HSP70"/>
    <property type="match status" value="1"/>
</dbReference>
<evidence type="ECO:0000256" key="2">
    <source>
        <dbReference type="ARBA" id="ARBA00022840"/>
    </source>
</evidence>
<evidence type="ECO:0008006" key="5">
    <source>
        <dbReference type="Google" id="ProtNLM"/>
    </source>
</evidence>
<sequence>MERACSAPSISSSVPSRDNVDNMEGLVHDAFGVQQHNGSTINTVGFEKDKDIPFGEAEKFYKLIDDSQKELYPGSDYVETRFNQSMRNDDTTIGSTFALDVFTASGYALGKVIATKFDDETLKKAHQYVLFNCHHVQSYIDEHRQILNLSHSGLPPHQIERMHSESFASWFEKHIENTNLSQDDPISNDLKSLARDPNFIGIQYEKFLSNGYRFHTKEVERKRKTHNCGVIVRATTSSYSSIRDQNPISSELDYYGILQNVIELDYEGGRRVVLFECDWVSKDSQNIQGASNNQIVETSNQKDNDVQDCQNIQGASNNQIDETSNQKDNDVQDCQNIQDASNNQIDETSNQKDIELQASNKIVENDFMDEEFDQGHSFSKLMEKCLNDAKLDNSNVHDVVLADGSTRIPKVQSFDTQAYHFLNQSMQFEVEHKGLHARLLSVVEQHKRMETRIVKLERQRTQLVLSRGKVAATLAAMAQLVREKAETEMEKWQKGSRLSLTGFTS</sequence>
<name>A0A8J5F0C3_ZINOF</name>
<reference evidence="3 4" key="1">
    <citation type="submission" date="2020-08" db="EMBL/GenBank/DDBJ databases">
        <title>Plant Genome Project.</title>
        <authorList>
            <person name="Zhang R.-G."/>
        </authorList>
    </citation>
    <scope>NUCLEOTIDE SEQUENCE [LARGE SCALE GENOMIC DNA]</scope>
    <source>
        <tissue evidence="3">Rhizome</tissue>
    </source>
</reference>
<comment type="caution">
    <text evidence="3">The sequence shown here is derived from an EMBL/GenBank/DDBJ whole genome shotgun (WGS) entry which is preliminary data.</text>
</comment>
<keyword evidence="1" id="KW-0547">Nucleotide-binding</keyword>
<gene>
    <name evidence="3" type="ORF">ZIOFF_062419</name>
</gene>
<dbReference type="Proteomes" id="UP000734854">
    <property type="component" value="Unassembled WGS sequence"/>
</dbReference>
<keyword evidence="2" id="KW-0067">ATP-binding</keyword>